<accession>A0A1X6Z262</accession>
<organism evidence="2 3">
    <name type="scientific">Roseivivax jejudonensis</name>
    <dbReference type="NCBI Taxonomy" id="1529041"/>
    <lineage>
        <taxon>Bacteria</taxon>
        <taxon>Pseudomonadati</taxon>
        <taxon>Pseudomonadota</taxon>
        <taxon>Alphaproteobacteria</taxon>
        <taxon>Rhodobacterales</taxon>
        <taxon>Roseobacteraceae</taxon>
        <taxon>Roseivivax</taxon>
    </lineage>
</organism>
<feature type="region of interest" description="Disordered" evidence="1">
    <location>
        <begin position="1"/>
        <end position="21"/>
    </location>
</feature>
<reference evidence="2 3" key="1">
    <citation type="submission" date="2017-03" db="EMBL/GenBank/DDBJ databases">
        <authorList>
            <person name="Afonso C.L."/>
            <person name="Miller P.J."/>
            <person name="Scott M.A."/>
            <person name="Spackman E."/>
            <person name="Goraichik I."/>
            <person name="Dimitrov K.M."/>
            <person name="Suarez D.L."/>
            <person name="Swayne D.E."/>
        </authorList>
    </citation>
    <scope>NUCLEOTIDE SEQUENCE [LARGE SCALE GENOMIC DNA]</scope>
    <source>
        <strain evidence="2 3">CECT 8625</strain>
    </source>
</reference>
<evidence type="ECO:0000256" key="1">
    <source>
        <dbReference type="SAM" id="MobiDB-lite"/>
    </source>
</evidence>
<evidence type="ECO:0000313" key="2">
    <source>
        <dbReference type="EMBL" id="SLN38654.1"/>
    </source>
</evidence>
<proteinExistence type="predicted"/>
<dbReference type="AlphaFoldDB" id="A0A1X6Z262"/>
<evidence type="ECO:0000313" key="3">
    <source>
        <dbReference type="Proteomes" id="UP000193570"/>
    </source>
</evidence>
<dbReference type="EMBL" id="FWFK01000003">
    <property type="protein sequence ID" value="SLN38654.1"/>
    <property type="molecule type" value="Genomic_DNA"/>
</dbReference>
<protein>
    <recommendedName>
        <fullName evidence="4">Phosphoadenosine phosphosulfate reductase</fullName>
    </recommendedName>
</protein>
<evidence type="ECO:0008006" key="4">
    <source>
        <dbReference type="Google" id="ProtNLM"/>
    </source>
</evidence>
<feature type="compositionally biased region" description="Low complexity" evidence="1">
    <location>
        <begin position="310"/>
        <end position="324"/>
    </location>
</feature>
<keyword evidence="3" id="KW-1185">Reference proteome</keyword>
<dbReference type="Proteomes" id="UP000193570">
    <property type="component" value="Unassembled WGS sequence"/>
</dbReference>
<feature type="region of interest" description="Disordered" evidence="1">
    <location>
        <begin position="310"/>
        <end position="342"/>
    </location>
</feature>
<gene>
    <name evidence="2" type="ORF">ROJ8625_01786</name>
</gene>
<sequence length="342" mass="38132">MQDSAPDPDSAPEPRQTPDYPEWRTAMKARAEEAGFFEPLGPDHHAHFLETDGDALLVTFESHPAISMLSPDDRPLGEAVAEAHGWSHLAVIARGDTWFREGRVYGFFDQLNDDGFFDEFETILFYGAGPCGYAACAFSVSAPGARVLALQPQATLDPRITEWDDRFVGMRRRSFTDRYGFAPDMLDAAQAAWIVYDPREPLDAMHAALFARRNVTRFRLPSMGNALQADLLGLDIHDPLMAAAMDGTLDTETFARLARRRRDYVPYLRRLLSRLEADERLDLVRLLCRNVTGRMRAPRFRRRLKALEAADATGATADTASDGAPDSDDPSDNAEPRRATGL</sequence>
<name>A0A1X6Z262_9RHOB</name>